<dbReference type="EMBL" id="GL376585">
    <property type="status" value="NOT_ANNOTATED_CDS"/>
    <property type="molecule type" value="Genomic_DNA"/>
</dbReference>
<name>K3WRP8_GLOUD</name>
<evidence type="ECO:0000256" key="4">
    <source>
        <dbReference type="ARBA" id="ARBA00022737"/>
    </source>
</evidence>
<feature type="repeat" description="WD" evidence="6">
    <location>
        <begin position="163"/>
        <end position="205"/>
    </location>
</feature>
<dbReference type="InterPro" id="IPR036322">
    <property type="entry name" value="WD40_repeat_dom_sf"/>
</dbReference>
<keyword evidence="5" id="KW-0539">Nucleus</keyword>
<keyword evidence="3 6" id="KW-0853">WD repeat</keyword>
<keyword evidence="4" id="KW-0677">Repeat</keyword>
<dbReference type="CDD" id="cd00200">
    <property type="entry name" value="WD40"/>
    <property type="match status" value="1"/>
</dbReference>
<dbReference type="GO" id="GO:0045943">
    <property type="term" value="P:positive regulation of transcription by RNA polymerase I"/>
    <property type="evidence" value="ECO:0007669"/>
    <property type="project" value="TreeGrafter"/>
</dbReference>
<evidence type="ECO:0000256" key="3">
    <source>
        <dbReference type="ARBA" id="ARBA00022574"/>
    </source>
</evidence>
<keyword evidence="2" id="KW-0698">rRNA processing</keyword>
<accession>K3WRP8</accession>
<evidence type="ECO:0000256" key="6">
    <source>
        <dbReference type="PROSITE-ProRule" id="PRU00221"/>
    </source>
</evidence>
<feature type="domain" description="U3 small nucleolar RNA-associated protein 15 C-terminal" evidence="7">
    <location>
        <begin position="357"/>
        <end position="498"/>
    </location>
</feature>
<dbReference type="InterPro" id="IPR020472">
    <property type="entry name" value="WD40_PAC1"/>
</dbReference>
<evidence type="ECO:0000259" key="7">
    <source>
        <dbReference type="Pfam" id="PF09384"/>
    </source>
</evidence>
<dbReference type="Pfam" id="PF09384">
    <property type="entry name" value="UTP15_C"/>
    <property type="match status" value="1"/>
</dbReference>
<reference evidence="9" key="1">
    <citation type="journal article" date="2010" name="Genome Biol.">
        <title>Genome sequence of the necrotrophic plant pathogen Pythium ultimum reveals original pathogenicity mechanisms and effector repertoire.</title>
        <authorList>
            <person name="Levesque C.A."/>
            <person name="Brouwer H."/>
            <person name="Cano L."/>
            <person name="Hamilton J.P."/>
            <person name="Holt C."/>
            <person name="Huitema E."/>
            <person name="Raffaele S."/>
            <person name="Robideau G.P."/>
            <person name="Thines M."/>
            <person name="Win J."/>
            <person name="Zerillo M.M."/>
            <person name="Beakes G.W."/>
            <person name="Boore J.L."/>
            <person name="Busam D."/>
            <person name="Dumas B."/>
            <person name="Ferriera S."/>
            <person name="Fuerstenberg S.I."/>
            <person name="Gachon C.M."/>
            <person name="Gaulin E."/>
            <person name="Govers F."/>
            <person name="Grenville-Briggs L."/>
            <person name="Horner N."/>
            <person name="Hostetler J."/>
            <person name="Jiang R.H."/>
            <person name="Johnson J."/>
            <person name="Krajaejun T."/>
            <person name="Lin H."/>
            <person name="Meijer H.J."/>
            <person name="Moore B."/>
            <person name="Morris P."/>
            <person name="Phuntmart V."/>
            <person name="Puiu D."/>
            <person name="Shetty J."/>
            <person name="Stajich J.E."/>
            <person name="Tripathy S."/>
            <person name="Wawra S."/>
            <person name="van West P."/>
            <person name="Whitty B.R."/>
            <person name="Coutinho P.M."/>
            <person name="Henrissat B."/>
            <person name="Martin F."/>
            <person name="Thomas P.D."/>
            <person name="Tyler B.M."/>
            <person name="De Vries R.P."/>
            <person name="Kamoun S."/>
            <person name="Yandell M."/>
            <person name="Tisserat N."/>
            <person name="Buell C.R."/>
        </authorList>
    </citation>
    <scope>NUCLEOTIDE SEQUENCE</scope>
    <source>
        <strain evidence="9">DAOM:BR144</strain>
    </source>
</reference>
<dbReference type="InParanoid" id="K3WRP8"/>
<dbReference type="SUPFAM" id="SSF50978">
    <property type="entry name" value="WD40 repeat-like"/>
    <property type="match status" value="1"/>
</dbReference>
<dbReference type="HOGENOM" id="CLU_021102_4_0_1"/>
<dbReference type="GO" id="GO:0006364">
    <property type="term" value="P:rRNA processing"/>
    <property type="evidence" value="ECO:0007669"/>
    <property type="project" value="UniProtKB-KW"/>
</dbReference>
<dbReference type="Proteomes" id="UP000019132">
    <property type="component" value="Unassembled WGS sequence"/>
</dbReference>
<evidence type="ECO:0000256" key="1">
    <source>
        <dbReference type="ARBA" id="ARBA00004604"/>
    </source>
</evidence>
<dbReference type="EnsemblProtists" id="PYU1_T007642">
    <property type="protein sequence ID" value="PYU1_T007642"/>
    <property type="gene ID" value="PYU1_G007626"/>
</dbReference>
<feature type="repeat" description="WD" evidence="6">
    <location>
        <begin position="252"/>
        <end position="293"/>
    </location>
</feature>
<dbReference type="PRINTS" id="PR00320">
    <property type="entry name" value="GPROTEINBRPT"/>
</dbReference>
<dbReference type="STRING" id="431595.K3WRP8"/>
<feature type="repeat" description="WD" evidence="6">
    <location>
        <begin position="121"/>
        <end position="162"/>
    </location>
</feature>
<comment type="subcellular location">
    <subcellularLocation>
        <location evidence="1">Nucleus</location>
        <location evidence="1">Nucleolus</location>
    </subcellularLocation>
</comment>
<dbReference type="OMA" id="ATYQVVH"/>
<keyword evidence="9" id="KW-1185">Reference proteome</keyword>
<dbReference type="PROSITE" id="PS50294">
    <property type="entry name" value="WD_REPEATS_REGION"/>
    <property type="match status" value="3"/>
</dbReference>
<dbReference type="AlphaFoldDB" id="K3WRP8"/>
<dbReference type="InterPro" id="IPR015943">
    <property type="entry name" value="WD40/YVTN_repeat-like_dom_sf"/>
</dbReference>
<dbReference type="Pfam" id="PF00400">
    <property type="entry name" value="WD40"/>
    <property type="match status" value="3"/>
</dbReference>
<proteinExistence type="predicted"/>
<dbReference type="InterPro" id="IPR018983">
    <property type="entry name" value="U3_snoRNA-assocProt_15_C"/>
</dbReference>
<dbReference type="GO" id="GO:0005730">
    <property type="term" value="C:nucleolus"/>
    <property type="evidence" value="ECO:0007669"/>
    <property type="project" value="UniProtKB-SubCell"/>
</dbReference>
<protein>
    <recommendedName>
        <fullName evidence="7">U3 small nucleolar RNA-associated protein 15 C-terminal domain-containing protein</fullName>
    </recommendedName>
</protein>
<dbReference type="InterPro" id="IPR001680">
    <property type="entry name" value="WD40_rpt"/>
</dbReference>
<reference evidence="8" key="3">
    <citation type="submission" date="2015-02" db="UniProtKB">
        <authorList>
            <consortium name="EnsemblProtists"/>
        </authorList>
    </citation>
    <scope>IDENTIFICATION</scope>
    <source>
        <strain evidence="8">DAOM BR144</strain>
    </source>
</reference>
<sequence length="519" mass="57345">MATSSEFKRLVLKQFPPTTEIETVENAYWKKYQSPQELQQLGPITHIDVSPVAPHNIAITTSTRIHLYSTVTNEITKTFSRFRDVVYSGTFRSDGKLIVAGGEASQVQVLDIGTRAILRTFKGHTAAVRSTRFSSDNTHVLSCSDDKTARYWDLPTGKPVALLGEHKDYIRTSAASPSSQNVWATGSYDHTVKLWDLRASDQTVSASTMSLNHGAPVEATMIMPGGGLLMSAGGNVVKVWDLLSGGRLLHSFSSHQKTITSIGLDGTGTRLLTGSLDGHLKIYDLKTYEVTHGFKYKSPILAFGMSPTNSHLLTGTADGMLTVRRRNVKKAELQDLQSRHAIIRGGTYKYFIRGKNAKPAPNDFTVATTRHKRIAPYDRALRKFDYKKALNEALDTRSPIIVASMLEELRLRVGLERALAGRDEESLEPLLAFLIKYVTDPKYSSLLITVCTLVCDIYAPKLSQSMLIDQLFVKLHEKVTEELRMQKQILGVVGMMDTVMAAQSNGTIGEDTTSGQTDE</sequence>
<evidence type="ECO:0000256" key="5">
    <source>
        <dbReference type="ARBA" id="ARBA00023242"/>
    </source>
</evidence>
<organism evidence="8 9">
    <name type="scientific">Globisporangium ultimum (strain ATCC 200006 / CBS 805.95 / DAOM BR144)</name>
    <name type="common">Pythium ultimum</name>
    <dbReference type="NCBI Taxonomy" id="431595"/>
    <lineage>
        <taxon>Eukaryota</taxon>
        <taxon>Sar</taxon>
        <taxon>Stramenopiles</taxon>
        <taxon>Oomycota</taxon>
        <taxon>Peronosporomycetes</taxon>
        <taxon>Pythiales</taxon>
        <taxon>Pythiaceae</taxon>
        <taxon>Globisporangium</taxon>
    </lineage>
</organism>
<dbReference type="VEuPathDB" id="FungiDB:PYU1_G007626"/>
<dbReference type="PANTHER" id="PTHR19924:SF26">
    <property type="entry name" value="U3 SMALL NUCLEOLAR RNA-ASSOCIATED PROTEIN 15 HOMOLOG"/>
    <property type="match status" value="1"/>
</dbReference>
<evidence type="ECO:0000256" key="2">
    <source>
        <dbReference type="ARBA" id="ARBA00022552"/>
    </source>
</evidence>
<dbReference type="PANTHER" id="PTHR19924">
    <property type="entry name" value="UTP15 U3 SMALL NUCLEOLAR RNA-ASSOCIATED PROTEIN 15 FAMILY MEMBER"/>
    <property type="match status" value="1"/>
</dbReference>
<evidence type="ECO:0000313" key="8">
    <source>
        <dbReference type="EnsemblProtists" id="PYU1_T007642"/>
    </source>
</evidence>
<dbReference type="PROSITE" id="PS50082">
    <property type="entry name" value="WD_REPEATS_2"/>
    <property type="match status" value="3"/>
</dbReference>
<evidence type="ECO:0000313" key="9">
    <source>
        <dbReference type="Proteomes" id="UP000019132"/>
    </source>
</evidence>
<dbReference type="eggNOG" id="KOG0310">
    <property type="taxonomic scope" value="Eukaryota"/>
</dbReference>
<dbReference type="Gene3D" id="2.130.10.10">
    <property type="entry name" value="YVTN repeat-like/Quinoprotein amine dehydrogenase"/>
    <property type="match status" value="2"/>
</dbReference>
<dbReference type="SMART" id="SM00320">
    <property type="entry name" value="WD40"/>
    <property type="match status" value="7"/>
</dbReference>
<reference evidence="9" key="2">
    <citation type="submission" date="2010-04" db="EMBL/GenBank/DDBJ databases">
        <authorList>
            <person name="Buell R."/>
            <person name="Hamilton J."/>
            <person name="Hostetler J."/>
        </authorList>
    </citation>
    <scope>NUCLEOTIDE SEQUENCE [LARGE SCALE GENOMIC DNA]</scope>
    <source>
        <strain evidence="9">DAOM:BR144</strain>
    </source>
</reference>